<proteinExistence type="predicted"/>
<name>U2C1W8_9BACE</name>
<dbReference type="EMBL" id="AWSV01000124">
    <property type="protein sequence ID" value="ERI84459.1"/>
    <property type="molecule type" value="Genomic_DNA"/>
</dbReference>
<organism evidence="1 2">
    <name type="scientific">Bacteroides pyogenes F0041</name>
    <dbReference type="NCBI Taxonomy" id="1321819"/>
    <lineage>
        <taxon>Bacteria</taxon>
        <taxon>Pseudomonadati</taxon>
        <taxon>Bacteroidota</taxon>
        <taxon>Bacteroidia</taxon>
        <taxon>Bacteroidales</taxon>
        <taxon>Bacteroidaceae</taxon>
        <taxon>Bacteroides</taxon>
    </lineage>
</organism>
<dbReference type="HOGENOM" id="CLU_2987155_0_0_10"/>
<comment type="caution">
    <text evidence="1">The sequence shown here is derived from an EMBL/GenBank/DDBJ whole genome shotgun (WGS) entry which is preliminary data.</text>
</comment>
<evidence type="ECO:0000313" key="1">
    <source>
        <dbReference type="EMBL" id="ERI84459.1"/>
    </source>
</evidence>
<dbReference type="Proteomes" id="UP000016496">
    <property type="component" value="Unassembled WGS sequence"/>
</dbReference>
<sequence length="57" mass="6328">MPAAVFTKSPKAKAKKTWQFFVYSTSSISKHPFMEFYGSRRCSSALAVKSATNAYAD</sequence>
<protein>
    <submittedName>
        <fullName evidence="1">Uncharacterized protein</fullName>
    </submittedName>
</protein>
<gene>
    <name evidence="1" type="ORF">HMPREF1981_02381</name>
</gene>
<evidence type="ECO:0000313" key="2">
    <source>
        <dbReference type="Proteomes" id="UP000016496"/>
    </source>
</evidence>
<dbReference type="AlphaFoldDB" id="U2C1W8"/>
<reference evidence="1 2" key="1">
    <citation type="submission" date="2013-08" db="EMBL/GenBank/DDBJ databases">
        <authorList>
            <person name="Weinstock G."/>
            <person name="Sodergren E."/>
            <person name="Wylie T."/>
            <person name="Fulton L."/>
            <person name="Fulton R."/>
            <person name="Fronick C."/>
            <person name="O'Laughlin M."/>
            <person name="Godfrey J."/>
            <person name="Miner T."/>
            <person name="Herter B."/>
            <person name="Appelbaum E."/>
            <person name="Cordes M."/>
            <person name="Lek S."/>
            <person name="Wollam A."/>
            <person name="Pepin K.H."/>
            <person name="Palsikar V.B."/>
            <person name="Mitreva M."/>
            <person name="Wilson R.K."/>
        </authorList>
    </citation>
    <scope>NUCLEOTIDE SEQUENCE [LARGE SCALE GENOMIC DNA]</scope>
    <source>
        <strain evidence="1 2">F0041</strain>
    </source>
</reference>
<accession>U2C1W8</accession>